<comment type="similarity">
    <text evidence="1">Belongs to the transglycosylase family. Rpf subfamily.</text>
</comment>
<evidence type="ECO:0000259" key="4">
    <source>
        <dbReference type="PROSITE" id="PS51109"/>
    </source>
</evidence>
<proteinExistence type="inferred from homology"/>
<dbReference type="InterPro" id="IPR010618">
    <property type="entry name" value="RPF"/>
</dbReference>
<name>A0A0K2H1H3_9CORY</name>
<evidence type="ECO:0000313" key="5">
    <source>
        <dbReference type="EMBL" id="ALA67879.1"/>
    </source>
</evidence>
<reference evidence="5 6" key="1">
    <citation type="submission" date="2013-10" db="EMBL/GenBank/DDBJ databases">
        <title>Complete genome sequence of Corynebacterium lactis DSM 45799(T), isolated from raw cow milk.</title>
        <authorList>
            <person name="Ruckert C."/>
            <person name="Albersmeier A."/>
            <person name="Lipski A."/>
            <person name="Kalinowski J."/>
        </authorList>
    </citation>
    <scope>NUCLEOTIDE SEQUENCE [LARGE SCALE GENOMIC DNA]</scope>
    <source>
        <strain evidence="5 6">RW2-5</strain>
    </source>
</reference>
<dbReference type="InterPro" id="IPR007137">
    <property type="entry name" value="DUF348"/>
</dbReference>
<dbReference type="EMBL" id="CP006841">
    <property type="protein sequence ID" value="ALA67879.1"/>
    <property type="molecule type" value="Genomic_DNA"/>
</dbReference>
<evidence type="ECO:0000256" key="2">
    <source>
        <dbReference type="ARBA" id="ARBA00022729"/>
    </source>
</evidence>
<keyword evidence="6" id="KW-1185">Reference proteome</keyword>
<dbReference type="InterPro" id="IPR023346">
    <property type="entry name" value="Lysozyme-like_dom_sf"/>
</dbReference>
<evidence type="ECO:0000256" key="3">
    <source>
        <dbReference type="ARBA" id="ARBA00022801"/>
    </source>
</evidence>
<dbReference type="AlphaFoldDB" id="A0A0K2H1H3"/>
<dbReference type="Pfam" id="PF03990">
    <property type="entry name" value="DUF348"/>
    <property type="match status" value="3"/>
</dbReference>
<dbReference type="GO" id="GO:0016787">
    <property type="term" value="F:hydrolase activity"/>
    <property type="evidence" value="ECO:0007669"/>
    <property type="project" value="UniProtKB-KW"/>
</dbReference>
<dbReference type="Gene3D" id="2.20.230.10">
    <property type="entry name" value="Resuscitation-promoting factor rpfb"/>
    <property type="match status" value="1"/>
</dbReference>
<organism evidence="5 6">
    <name type="scientific">Corynebacterium lactis RW2-5</name>
    <dbReference type="NCBI Taxonomy" id="1408189"/>
    <lineage>
        <taxon>Bacteria</taxon>
        <taxon>Bacillati</taxon>
        <taxon>Actinomycetota</taxon>
        <taxon>Actinomycetes</taxon>
        <taxon>Mycobacteriales</taxon>
        <taxon>Corynebacteriaceae</taxon>
        <taxon>Corynebacterium</taxon>
    </lineage>
</organism>
<dbReference type="SMART" id="SM01208">
    <property type="entry name" value="G5"/>
    <property type="match status" value="1"/>
</dbReference>
<dbReference type="CDD" id="cd13925">
    <property type="entry name" value="RPF"/>
    <property type="match status" value="1"/>
</dbReference>
<dbReference type="Proteomes" id="UP000058446">
    <property type="component" value="Chromosome"/>
</dbReference>
<evidence type="ECO:0000256" key="1">
    <source>
        <dbReference type="ARBA" id="ARBA00010830"/>
    </source>
</evidence>
<dbReference type="Gene3D" id="1.10.530.10">
    <property type="match status" value="1"/>
</dbReference>
<evidence type="ECO:0000313" key="6">
    <source>
        <dbReference type="Proteomes" id="UP000058446"/>
    </source>
</evidence>
<gene>
    <name evidence="5" type="ORF">CLAC_09400</name>
</gene>
<keyword evidence="3" id="KW-0378">Hydrolase</keyword>
<accession>A0A0K2H1H3</accession>
<dbReference type="KEGG" id="clw:CLAC_09400"/>
<keyword evidence="2" id="KW-0732">Signal</keyword>
<sequence>MIFQVSAAKKRYLNRAGGGLSTTSKVAAGTLVAALATGGTVAAASYDTMTVEIDGKVQQVSSWSDSDNSILEKAGVTVAQGDVVERQGDPADGGKLVYRSAKPVTLVVDGQEREVKTNAITVDELLDALNADKSVGAQDRVKAPNGKIPAEGLKLEITRAKNVVLTDDAKDTPMTVAALNVGELLKQRGIELGADDTVTPAPETPLTEGLHVVVSRLIEKTVTERAEVAPLEQVIEDESMFEDERVVEQEGEAGEKEMTVKITSRDGQELARDVVKETELKAPGTSIIRQGTKSRVEAPAAGYGVWDQLAQCESGGNWAIDSGNGFSGGLQFTDSTWAAYGGTEYAPRASQASREQQIAVAERVQAGQGWGAWPACTASMGIR</sequence>
<dbReference type="PATRIC" id="fig|1408189.4.peg.1886"/>
<dbReference type="PROSITE" id="PS51109">
    <property type="entry name" value="G5"/>
    <property type="match status" value="1"/>
</dbReference>
<feature type="domain" description="G5" evidence="4">
    <location>
        <begin position="214"/>
        <end position="294"/>
    </location>
</feature>
<dbReference type="InterPro" id="IPR011098">
    <property type="entry name" value="G5_dom"/>
</dbReference>
<dbReference type="Pfam" id="PF06737">
    <property type="entry name" value="Transglycosylas"/>
    <property type="match status" value="1"/>
</dbReference>
<dbReference type="STRING" id="1408189.CLAC_09400"/>
<dbReference type="SUPFAM" id="SSF53955">
    <property type="entry name" value="Lysozyme-like"/>
    <property type="match status" value="1"/>
</dbReference>
<dbReference type="Pfam" id="PF07501">
    <property type="entry name" value="G5"/>
    <property type="match status" value="1"/>
</dbReference>
<protein>
    <submittedName>
        <fullName evidence="5">Resuscitation-promoting factor</fullName>
    </submittedName>
</protein>